<proteinExistence type="predicted"/>
<evidence type="ECO:0000313" key="2">
    <source>
        <dbReference type="Proteomes" id="UP000281028"/>
    </source>
</evidence>
<gene>
    <name evidence="1" type="ORF">ECE50_010615</name>
</gene>
<evidence type="ECO:0000313" key="1">
    <source>
        <dbReference type="EMBL" id="NSL87284.1"/>
    </source>
</evidence>
<dbReference type="AlphaFoldDB" id="A0A9Q5D461"/>
<dbReference type="OrthoDB" id="686720at2"/>
<keyword evidence="2" id="KW-1185">Reference proteome</keyword>
<organism evidence="1 2">
    <name type="scientific">Chitinophaga solisilvae</name>
    <dbReference type="NCBI Taxonomy" id="1233460"/>
    <lineage>
        <taxon>Bacteria</taxon>
        <taxon>Pseudomonadati</taxon>
        <taxon>Bacteroidota</taxon>
        <taxon>Chitinophagia</taxon>
        <taxon>Chitinophagales</taxon>
        <taxon>Chitinophagaceae</taxon>
        <taxon>Chitinophaga</taxon>
    </lineage>
</organism>
<sequence>MGKGYHYIAMLLVCWCACTPPPALRTQLEEMAGLPRGSIITLDSFPLKGVSVMMMKTDTQVYTFLRHTRWQLADSGFEASQFLQADINGDRQPDIAATGIADVYGMRTTHIYLQRGDSFRTAIIPRNACEARYDSLSGLVRSFYQAGANGIHLKEEYSWRLDTLLLKRGVRLDCSDPRYMTTSWYHRKGAAIVTDKTLQGGPSYFDTAFWPLYYNH</sequence>
<dbReference type="EMBL" id="RIAR02000001">
    <property type="protein sequence ID" value="NSL87284.1"/>
    <property type="molecule type" value="Genomic_DNA"/>
</dbReference>
<name>A0A9Q5D461_9BACT</name>
<dbReference type="Proteomes" id="UP000281028">
    <property type="component" value="Unassembled WGS sequence"/>
</dbReference>
<reference evidence="1" key="1">
    <citation type="submission" date="2020-05" db="EMBL/GenBank/DDBJ databases">
        <title>Chitinophaga laudate sp. nov., isolated from a tropical peat swamp.</title>
        <authorList>
            <person name="Goh C.B.S."/>
            <person name="Lee M.S."/>
            <person name="Parimannan S."/>
            <person name="Pasbakhsh P."/>
            <person name="Yule C.M."/>
            <person name="Rajandas H."/>
            <person name="Loke S."/>
            <person name="Croft L."/>
            <person name="Tan J.B.L."/>
        </authorList>
    </citation>
    <scope>NUCLEOTIDE SEQUENCE</scope>
    <source>
        <strain evidence="1">Mgbs1</strain>
    </source>
</reference>
<comment type="caution">
    <text evidence="1">The sequence shown here is derived from an EMBL/GenBank/DDBJ whole genome shotgun (WGS) entry which is preliminary data.</text>
</comment>
<protein>
    <submittedName>
        <fullName evidence="1">Uncharacterized protein</fullName>
    </submittedName>
</protein>
<accession>A0A9Q5D461</accession>